<evidence type="ECO:0000313" key="1">
    <source>
        <dbReference type="Ensembl" id="ENSCATP00000004358.1"/>
    </source>
</evidence>
<dbReference type="Proteomes" id="UP000233060">
    <property type="component" value="Unassembled WGS sequence"/>
</dbReference>
<dbReference type="Ensembl" id="ENSCATT00000017585.1">
    <property type="protein sequence ID" value="ENSCATP00000004358.1"/>
    <property type="gene ID" value="ENSCATG00000015452.1"/>
</dbReference>
<reference evidence="1" key="2">
    <citation type="submission" date="2025-09" db="UniProtKB">
        <authorList>
            <consortium name="Ensembl"/>
        </authorList>
    </citation>
    <scope>IDENTIFICATION</scope>
</reference>
<name>A0A2K5KUK3_CERAT</name>
<protein>
    <submittedName>
        <fullName evidence="1">Uncharacterized protein</fullName>
    </submittedName>
</protein>
<dbReference type="AlphaFoldDB" id="A0A2K5KUK3"/>
<organism evidence="1 2">
    <name type="scientific">Cercocebus atys</name>
    <name type="common">Sooty mangabey</name>
    <name type="synonym">Cercocebus torquatus atys</name>
    <dbReference type="NCBI Taxonomy" id="9531"/>
    <lineage>
        <taxon>Eukaryota</taxon>
        <taxon>Metazoa</taxon>
        <taxon>Chordata</taxon>
        <taxon>Craniata</taxon>
        <taxon>Vertebrata</taxon>
        <taxon>Euteleostomi</taxon>
        <taxon>Mammalia</taxon>
        <taxon>Eutheria</taxon>
        <taxon>Euarchontoglires</taxon>
        <taxon>Primates</taxon>
        <taxon>Haplorrhini</taxon>
        <taxon>Catarrhini</taxon>
        <taxon>Cercopithecidae</taxon>
        <taxon>Cercopithecinae</taxon>
        <taxon>Cercocebus</taxon>
    </lineage>
</organism>
<keyword evidence="2" id="KW-1185">Reference proteome</keyword>
<proteinExistence type="predicted"/>
<accession>A0A2K5KUK3</accession>
<dbReference type="GeneTree" id="ENSGT00910000147143"/>
<dbReference type="Bgee" id="ENSCATG00000015452">
    <property type="expression patterns" value="Expressed in skeletal muscle tissue and 12 other cell types or tissues"/>
</dbReference>
<dbReference type="OMA" id="TFTPCSY"/>
<sequence>MGLFIAARRALGIYFPKHKNTGTQEDQLEENSVGAETDTAQSADLTGSAGPLVLHHLHPLAQNAFAFEFSGFLWLTLRFTPCSYNISKDF</sequence>
<evidence type="ECO:0000313" key="2">
    <source>
        <dbReference type="Proteomes" id="UP000233060"/>
    </source>
</evidence>
<reference evidence="1" key="1">
    <citation type="submission" date="2025-08" db="UniProtKB">
        <authorList>
            <consortium name="Ensembl"/>
        </authorList>
    </citation>
    <scope>IDENTIFICATION</scope>
</reference>